<name>A0A9D4KL67_DREPO</name>
<gene>
    <name evidence="1" type="ORF">DPMN_115030</name>
</gene>
<organism evidence="1 2">
    <name type="scientific">Dreissena polymorpha</name>
    <name type="common">Zebra mussel</name>
    <name type="synonym">Mytilus polymorpha</name>
    <dbReference type="NCBI Taxonomy" id="45954"/>
    <lineage>
        <taxon>Eukaryota</taxon>
        <taxon>Metazoa</taxon>
        <taxon>Spiralia</taxon>
        <taxon>Lophotrochozoa</taxon>
        <taxon>Mollusca</taxon>
        <taxon>Bivalvia</taxon>
        <taxon>Autobranchia</taxon>
        <taxon>Heteroconchia</taxon>
        <taxon>Euheterodonta</taxon>
        <taxon>Imparidentia</taxon>
        <taxon>Neoheterodontei</taxon>
        <taxon>Myida</taxon>
        <taxon>Dreissenoidea</taxon>
        <taxon>Dreissenidae</taxon>
        <taxon>Dreissena</taxon>
    </lineage>
</organism>
<comment type="caution">
    <text evidence="1">The sequence shown here is derived from an EMBL/GenBank/DDBJ whole genome shotgun (WGS) entry which is preliminary data.</text>
</comment>
<keyword evidence="2" id="KW-1185">Reference proteome</keyword>
<protein>
    <submittedName>
        <fullName evidence="1">Uncharacterized protein</fullName>
    </submittedName>
</protein>
<dbReference type="EMBL" id="JAIWYP010000004">
    <property type="protein sequence ID" value="KAH3841563.1"/>
    <property type="molecule type" value="Genomic_DNA"/>
</dbReference>
<reference evidence="1" key="2">
    <citation type="submission" date="2020-11" db="EMBL/GenBank/DDBJ databases">
        <authorList>
            <person name="McCartney M.A."/>
            <person name="Auch B."/>
            <person name="Kono T."/>
            <person name="Mallez S."/>
            <person name="Becker A."/>
            <person name="Gohl D.M."/>
            <person name="Silverstein K.A.T."/>
            <person name="Koren S."/>
            <person name="Bechman K.B."/>
            <person name="Herman A."/>
            <person name="Abrahante J.E."/>
            <person name="Garbe J."/>
        </authorList>
    </citation>
    <scope>NUCLEOTIDE SEQUENCE</scope>
    <source>
        <strain evidence="1">Duluth1</strain>
        <tissue evidence="1">Whole animal</tissue>
    </source>
</reference>
<sequence>MAASTSLMLAINIAYCDRTKDCQVMRVTPTSSTAAEIFDELHGPVDAQRYGVKFLVGTLLDGTSFWEILVLYVKPDVVVTF</sequence>
<evidence type="ECO:0000313" key="2">
    <source>
        <dbReference type="Proteomes" id="UP000828390"/>
    </source>
</evidence>
<proteinExistence type="predicted"/>
<accession>A0A9D4KL67</accession>
<dbReference type="AlphaFoldDB" id="A0A9D4KL67"/>
<evidence type="ECO:0000313" key="1">
    <source>
        <dbReference type="EMBL" id="KAH3841563.1"/>
    </source>
</evidence>
<reference evidence="1" key="1">
    <citation type="journal article" date="2019" name="bioRxiv">
        <title>The Genome of the Zebra Mussel, Dreissena polymorpha: A Resource for Invasive Species Research.</title>
        <authorList>
            <person name="McCartney M.A."/>
            <person name="Auch B."/>
            <person name="Kono T."/>
            <person name="Mallez S."/>
            <person name="Zhang Y."/>
            <person name="Obille A."/>
            <person name="Becker A."/>
            <person name="Abrahante J.E."/>
            <person name="Garbe J."/>
            <person name="Badalamenti J.P."/>
            <person name="Herman A."/>
            <person name="Mangelson H."/>
            <person name="Liachko I."/>
            <person name="Sullivan S."/>
            <person name="Sone E.D."/>
            <person name="Koren S."/>
            <person name="Silverstein K.A.T."/>
            <person name="Beckman K.B."/>
            <person name="Gohl D.M."/>
        </authorList>
    </citation>
    <scope>NUCLEOTIDE SEQUENCE</scope>
    <source>
        <strain evidence="1">Duluth1</strain>
        <tissue evidence="1">Whole animal</tissue>
    </source>
</reference>
<dbReference type="Proteomes" id="UP000828390">
    <property type="component" value="Unassembled WGS sequence"/>
</dbReference>